<dbReference type="PANTHER" id="PTHR11059:SF0">
    <property type="entry name" value="DNA REPAIR PROTEIN RECN"/>
    <property type="match status" value="1"/>
</dbReference>
<feature type="domain" description="RecF/RecN/SMC N-terminal" evidence="10">
    <location>
        <begin position="2"/>
        <end position="509"/>
    </location>
</feature>
<keyword evidence="4" id="KW-0547">Nucleotide-binding</keyword>
<dbReference type="RefSeq" id="WP_344826630.1">
    <property type="nucleotide sequence ID" value="NZ_BAABEZ010000022.1"/>
</dbReference>
<evidence type="ECO:0000256" key="2">
    <source>
        <dbReference type="ARBA" id="ARBA00009441"/>
    </source>
</evidence>
<keyword evidence="5 9" id="KW-0227">DNA damage</keyword>
<accession>A0ABP8MWM0</accession>
<dbReference type="SUPFAM" id="SSF52540">
    <property type="entry name" value="P-loop containing nucleoside triphosphate hydrolases"/>
    <property type="match status" value="1"/>
</dbReference>
<evidence type="ECO:0000256" key="7">
    <source>
        <dbReference type="ARBA" id="ARBA00023204"/>
    </source>
</evidence>
<evidence type="ECO:0000256" key="3">
    <source>
        <dbReference type="ARBA" id="ARBA00021315"/>
    </source>
</evidence>
<evidence type="ECO:0000313" key="11">
    <source>
        <dbReference type="EMBL" id="GAA4456241.1"/>
    </source>
</evidence>
<reference evidence="12" key="1">
    <citation type="journal article" date="2019" name="Int. J. Syst. Evol. Microbiol.">
        <title>The Global Catalogue of Microorganisms (GCM) 10K type strain sequencing project: providing services to taxonomists for standard genome sequencing and annotation.</title>
        <authorList>
            <consortium name="The Broad Institute Genomics Platform"/>
            <consortium name="The Broad Institute Genome Sequencing Center for Infectious Disease"/>
            <person name="Wu L."/>
            <person name="Ma J."/>
        </authorList>
    </citation>
    <scope>NUCLEOTIDE SEQUENCE [LARGE SCALE GENOMIC DNA]</scope>
    <source>
        <strain evidence="12">JCM 31921</strain>
    </source>
</reference>
<evidence type="ECO:0000313" key="12">
    <source>
        <dbReference type="Proteomes" id="UP001501410"/>
    </source>
</evidence>
<dbReference type="EMBL" id="BAABEZ010000022">
    <property type="protein sequence ID" value="GAA4456241.1"/>
    <property type="molecule type" value="Genomic_DNA"/>
</dbReference>
<dbReference type="Proteomes" id="UP001501410">
    <property type="component" value="Unassembled WGS sequence"/>
</dbReference>
<organism evidence="11 12">
    <name type="scientific">Rurimicrobium arvi</name>
    <dbReference type="NCBI Taxonomy" id="2049916"/>
    <lineage>
        <taxon>Bacteria</taxon>
        <taxon>Pseudomonadati</taxon>
        <taxon>Bacteroidota</taxon>
        <taxon>Chitinophagia</taxon>
        <taxon>Chitinophagales</taxon>
        <taxon>Chitinophagaceae</taxon>
        <taxon>Rurimicrobium</taxon>
    </lineage>
</organism>
<keyword evidence="6" id="KW-0067">ATP-binding</keyword>
<dbReference type="Pfam" id="PF02463">
    <property type="entry name" value="SMC_N"/>
    <property type="match status" value="1"/>
</dbReference>
<dbReference type="InterPro" id="IPR004604">
    <property type="entry name" value="DNA_recomb/repair_RecN"/>
</dbReference>
<dbReference type="PIRSF" id="PIRSF003128">
    <property type="entry name" value="RecN"/>
    <property type="match status" value="1"/>
</dbReference>
<evidence type="ECO:0000259" key="10">
    <source>
        <dbReference type="Pfam" id="PF02463"/>
    </source>
</evidence>
<dbReference type="InterPro" id="IPR027417">
    <property type="entry name" value="P-loop_NTPase"/>
</dbReference>
<dbReference type="CDD" id="cd03241">
    <property type="entry name" value="ABC_RecN"/>
    <property type="match status" value="2"/>
</dbReference>
<comment type="caution">
    <text evidence="11">The sequence shown here is derived from an EMBL/GenBank/DDBJ whole genome shotgun (WGS) entry which is preliminary data.</text>
</comment>
<comment type="function">
    <text evidence="1 9">May be involved in recombinational repair of damaged DNA.</text>
</comment>
<dbReference type="NCBIfam" id="TIGR00634">
    <property type="entry name" value="recN"/>
    <property type="match status" value="1"/>
</dbReference>
<gene>
    <name evidence="11" type="primary">recN</name>
    <name evidence="11" type="ORF">GCM10023092_21220</name>
</gene>
<evidence type="ECO:0000256" key="1">
    <source>
        <dbReference type="ARBA" id="ARBA00003618"/>
    </source>
</evidence>
<evidence type="ECO:0000256" key="5">
    <source>
        <dbReference type="ARBA" id="ARBA00022763"/>
    </source>
</evidence>
<proteinExistence type="inferred from homology"/>
<protein>
    <recommendedName>
        <fullName evidence="3 9">DNA repair protein RecN</fullName>
    </recommendedName>
    <alternativeName>
        <fullName evidence="8 9">Recombination protein N</fullName>
    </alternativeName>
</protein>
<dbReference type="PANTHER" id="PTHR11059">
    <property type="entry name" value="DNA REPAIR PROTEIN RECN"/>
    <property type="match status" value="1"/>
</dbReference>
<comment type="similarity">
    <text evidence="2 9">Belongs to the RecN family.</text>
</comment>
<keyword evidence="7 9" id="KW-0234">DNA repair</keyword>
<sequence length="553" mass="60748">MLSQLSISNYAIIEQLTIRPGANLNIVTGETGAGKSIILGALSLILGERADTSVLINKEQKCVVEATFETEGNDAFTAALGQHELDQEHPCIIRREISSSGKSRAFINDTPVTLSVLHELTALLVDLHQQFDNHSIEDEDFQVSVLDTTAGNKELYTAYKDQFLRYQSLQKSLNEKKALQDNWQKEADYKQFLFDELEQASFKPGEIEDAEQQIKRLASAEKILGVLQQARYLLDEGEQPIATELRRQAQQLQSVTDLMPEIAPLFERLQSSYAEIKDIANELGSLEDKVSLNPEQMALLQERFDLGVRLQKKHAVPDTEGLLRIWSDLAEELKGTLNLQEEIATLETALNKAAVQLQNTGEQLSKARKKAAPDLGAQITRMLADVGMPNAVFSIQVAPAAKPGIYGLDQVAFLLDANKSGNFQPVGKAASGGEKSRIALCIKTLIAQAIHLPTLIFDEVDTGISGEAARKVGGLLHELARFRQVICITHQPQVAARGATNFYVYKEASGSGKINTNVRILNPEEKVLAIARMIGGEQPSEAAISNARELITE</sequence>
<evidence type="ECO:0000256" key="4">
    <source>
        <dbReference type="ARBA" id="ARBA00022741"/>
    </source>
</evidence>
<evidence type="ECO:0000256" key="8">
    <source>
        <dbReference type="ARBA" id="ARBA00033408"/>
    </source>
</evidence>
<dbReference type="Gene3D" id="3.40.50.300">
    <property type="entry name" value="P-loop containing nucleotide triphosphate hydrolases"/>
    <property type="match status" value="2"/>
</dbReference>
<name>A0ABP8MWM0_9BACT</name>
<keyword evidence="12" id="KW-1185">Reference proteome</keyword>
<dbReference type="InterPro" id="IPR003395">
    <property type="entry name" value="RecF/RecN/SMC_N"/>
</dbReference>
<evidence type="ECO:0000256" key="9">
    <source>
        <dbReference type="PIRNR" id="PIRNR003128"/>
    </source>
</evidence>
<evidence type="ECO:0000256" key="6">
    <source>
        <dbReference type="ARBA" id="ARBA00022840"/>
    </source>
</evidence>